<dbReference type="SUPFAM" id="SSF52540">
    <property type="entry name" value="P-loop containing nucleoside triphosphate hydrolases"/>
    <property type="match status" value="1"/>
</dbReference>
<dbReference type="InterPro" id="IPR017871">
    <property type="entry name" value="ABC_transporter-like_CS"/>
</dbReference>
<dbReference type="Gene3D" id="3.40.50.300">
    <property type="entry name" value="P-loop containing nucleotide triphosphate hydrolases"/>
    <property type="match status" value="1"/>
</dbReference>
<keyword evidence="4 6" id="KW-0067">ATP-binding</keyword>
<dbReference type="GO" id="GO:0016887">
    <property type="term" value="F:ATP hydrolysis activity"/>
    <property type="evidence" value="ECO:0007669"/>
    <property type="project" value="InterPro"/>
</dbReference>
<keyword evidence="7" id="KW-1185">Reference proteome</keyword>
<feature type="domain" description="ABC transporter" evidence="5">
    <location>
        <begin position="19"/>
        <end position="218"/>
    </location>
</feature>
<proteinExistence type="inferred from homology"/>
<dbReference type="PROSITE" id="PS50893">
    <property type="entry name" value="ABC_TRANSPORTER_2"/>
    <property type="match status" value="1"/>
</dbReference>
<evidence type="ECO:0000256" key="2">
    <source>
        <dbReference type="ARBA" id="ARBA00022448"/>
    </source>
</evidence>
<evidence type="ECO:0000259" key="5">
    <source>
        <dbReference type="PROSITE" id="PS50893"/>
    </source>
</evidence>
<dbReference type="InterPro" id="IPR050166">
    <property type="entry name" value="ABC_transporter_ATP-bind"/>
</dbReference>
<comment type="similarity">
    <text evidence="1">Belongs to the ABC transporter superfamily.</text>
</comment>
<dbReference type="InterPro" id="IPR003439">
    <property type="entry name" value="ABC_transporter-like_ATP-bd"/>
</dbReference>
<evidence type="ECO:0000256" key="1">
    <source>
        <dbReference type="ARBA" id="ARBA00005417"/>
    </source>
</evidence>
<dbReference type="PANTHER" id="PTHR42788">
    <property type="entry name" value="TAURINE IMPORT ATP-BINDING PROTEIN-RELATED"/>
    <property type="match status" value="1"/>
</dbReference>
<name>A0A0L6CV78_9RHOB</name>
<protein>
    <submittedName>
        <fullName evidence="6">Aliphatic sulfonates import ATP-binding protein SsuB</fullName>
        <ecNumber evidence="6">3.6.3.-</ecNumber>
    </submittedName>
</protein>
<accession>A0A0L6CV78</accession>
<keyword evidence="6" id="KW-0378">Hydrolase</keyword>
<sequence>MGPVATLGAARAALAGGMIEVGITDKRFGAVQVLGQVTFTVAPGEVLAILGPSGVGKSTLLRIVAGVDEDFTGHVSGPARRAMVFQDPTLLPWRSALDNLRIVHPGLGADEARAILDKVGLGDRGAAFPGQLSLGQQRRLSLARAFAGRPELLIMDEPFVSLDAATGEEMLALTERLIAETRPATLLVTHARAEAERLASRIMHLAGQPAALRDGAGP</sequence>
<dbReference type="GO" id="GO:0005524">
    <property type="term" value="F:ATP binding"/>
    <property type="evidence" value="ECO:0007669"/>
    <property type="project" value="UniProtKB-KW"/>
</dbReference>
<comment type="caution">
    <text evidence="6">The sequence shown here is derived from an EMBL/GenBank/DDBJ whole genome shotgun (WGS) entry which is preliminary data.</text>
</comment>
<gene>
    <name evidence="6" type="primary">ssuB_1</name>
    <name evidence="6" type="ORF">ROTO_18310</name>
</gene>
<evidence type="ECO:0000256" key="3">
    <source>
        <dbReference type="ARBA" id="ARBA00022741"/>
    </source>
</evidence>
<dbReference type="EC" id="3.6.3.-" evidence="6"/>
<keyword evidence="2" id="KW-0813">Transport</keyword>
<dbReference type="SMART" id="SM00382">
    <property type="entry name" value="AAA"/>
    <property type="match status" value="1"/>
</dbReference>
<dbReference type="STRING" id="74031.SAMN04488077_108129"/>
<dbReference type="EMBL" id="LGVV01000020">
    <property type="protein sequence ID" value="KNX41631.1"/>
    <property type="molecule type" value="Genomic_DNA"/>
</dbReference>
<dbReference type="InterPro" id="IPR003593">
    <property type="entry name" value="AAA+_ATPase"/>
</dbReference>
<dbReference type="PROSITE" id="PS00211">
    <property type="entry name" value="ABC_TRANSPORTER_1"/>
    <property type="match status" value="1"/>
</dbReference>
<evidence type="ECO:0000256" key="4">
    <source>
        <dbReference type="ARBA" id="ARBA00022840"/>
    </source>
</evidence>
<evidence type="ECO:0000313" key="6">
    <source>
        <dbReference type="EMBL" id="KNX41631.1"/>
    </source>
</evidence>
<keyword evidence="3" id="KW-0547">Nucleotide-binding</keyword>
<organism evidence="6 7">
    <name type="scientific">Roseovarius tolerans</name>
    <dbReference type="NCBI Taxonomy" id="74031"/>
    <lineage>
        <taxon>Bacteria</taxon>
        <taxon>Pseudomonadati</taxon>
        <taxon>Pseudomonadota</taxon>
        <taxon>Alphaproteobacteria</taxon>
        <taxon>Rhodobacterales</taxon>
        <taxon>Roseobacteraceae</taxon>
        <taxon>Roseovarius</taxon>
    </lineage>
</organism>
<dbReference type="AlphaFoldDB" id="A0A0L6CV78"/>
<dbReference type="PANTHER" id="PTHR42788:SF19">
    <property type="entry name" value="ALIPHATIC SULFONATES IMPORT ATP-BINDING PROTEIN SSUB 2"/>
    <property type="match status" value="1"/>
</dbReference>
<dbReference type="Proteomes" id="UP000037046">
    <property type="component" value="Unassembled WGS sequence"/>
</dbReference>
<reference evidence="7" key="1">
    <citation type="submission" date="2015-07" db="EMBL/GenBank/DDBJ databases">
        <title>Draft Genome Sequence of Roseovarius tolerans EL-164, a producer of N-Acylated Alanine Methyl Esters (NAMEs).</title>
        <authorList>
            <person name="Voget S."/>
            <person name="Bruns H."/>
            <person name="Wagner-Doebler I."/>
            <person name="Schulz S."/>
            <person name="Daniel R."/>
        </authorList>
    </citation>
    <scope>NUCLEOTIDE SEQUENCE [LARGE SCALE GENOMIC DNA]</scope>
    <source>
        <strain evidence="7">EL-164</strain>
    </source>
</reference>
<dbReference type="InterPro" id="IPR027417">
    <property type="entry name" value="P-loop_NTPase"/>
</dbReference>
<evidence type="ECO:0000313" key="7">
    <source>
        <dbReference type="Proteomes" id="UP000037046"/>
    </source>
</evidence>
<dbReference type="PATRIC" id="fig|74031.6.peg.1867"/>
<dbReference type="Pfam" id="PF00005">
    <property type="entry name" value="ABC_tran"/>
    <property type="match status" value="1"/>
</dbReference>